<evidence type="ECO:0000313" key="3">
    <source>
        <dbReference type="Proteomes" id="UP000800096"/>
    </source>
</evidence>
<feature type="region of interest" description="Disordered" evidence="1">
    <location>
        <begin position="612"/>
        <end position="740"/>
    </location>
</feature>
<feature type="compositionally biased region" description="Polar residues" evidence="1">
    <location>
        <begin position="117"/>
        <end position="129"/>
    </location>
</feature>
<protein>
    <submittedName>
        <fullName evidence="2">Uncharacterized protein</fullName>
    </submittedName>
</protein>
<feature type="region of interest" description="Disordered" evidence="1">
    <location>
        <begin position="96"/>
        <end position="145"/>
    </location>
</feature>
<organism evidence="2 3">
    <name type="scientific">Ampelomyces quisqualis</name>
    <name type="common">Powdery mildew agent</name>
    <dbReference type="NCBI Taxonomy" id="50730"/>
    <lineage>
        <taxon>Eukaryota</taxon>
        <taxon>Fungi</taxon>
        <taxon>Dikarya</taxon>
        <taxon>Ascomycota</taxon>
        <taxon>Pezizomycotina</taxon>
        <taxon>Dothideomycetes</taxon>
        <taxon>Pleosporomycetidae</taxon>
        <taxon>Pleosporales</taxon>
        <taxon>Pleosporineae</taxon>
        <taxon>Phaeosphaeriaceae</taxon>
        <taxon>Ampelomyces</taxon>
    </lineage>
</organism>
<name>A0A6A5Q822_AMPQU</name>
<dbReference type="EMBL" id="ML979143">
    <property type="protein sequence ID" value="KAF1911559.1"/>
    <property type="molecule type" value="Genomic_DNA"/>
</dbReference>
<feature type="region of interest" description="Disordered" evidence="1">
    <location>
        <begin position="511"/>
        <end position="598"/>
    </location>
</feature>
<dbReference type="OrthoDB" id="5415512at2759"/>
<feature type="compositionally biased region" description="Polar residues" evidence="1">
    <location>
        <begin position="708"/>
        <end position="717"/>
    </location>
</feature>
<feature type="compositionally biased region" description="Polar residues" evidence="1">
    <location>
        <begin position="17"/>
        <end position="37"/>
    </location>
</feature>
<feature type="region of interest" description="Disordered" evidence="1">
    <location>
        <begin position="753"/>
        <end position="772"/>
    </location>
</feature>
<sequence>MANEEQRRAFASYMGTAGTNGSQQATQQSGTYAGSGNPYLFQNQFPGVAQGLLPAAPTPPPAADSSVASYASYQGGAQGGYSGGLHAGFQGGFPQAAYQQNGFPQRPLPLGQETQHDQQPMAMTSSSVLPSGYGQVPMNYNGGPPPPMGNWQYGDSMAQQNGRMNDNTTARGAMVPSSRNHSGGIVESRSRQTSEQYHYHRHSQPEGPPAEVEEHVLVMLCHSCSVCGRMRSAGYHRNNPVIPGKPLVLTPCRRCKKKMKKEDLSMSSYTRIRSCTADDPCDWPRESVRIDIERKDHRGRQRSREEIYVYTRSPSRPRIIRQGSSQTRLGLGVLQQEQGRPRVLSHETRVRTSGLSPPRASRYDEIWPPPDVVPMKQPWPAEVLPTMPTNPTLTSREEVWPPPDVVPTHSYRKAATTPLRRQSSRIIELPPSPPPARTRSTDVVYRSESRERRPRSVSPVYVRKREERRSEDAKARLMSHPRAYRSVVPEGHNLSRTSDETVSTNDIYMTGALPVSPNRGILKPPSGAHETSHRERKMRASQQSAAVEVGGPRVHFDPRRRHEASPSRCRERPRQPASSRRPDEEYEHYHDYSRHRYVEDAPPALVEEMDRLRVRHSSPSQRSYEEEIRIDRARRISPSPPPQRYDDIRVRHLSPPPRARGRTPRPPPPPPEQPKNSTYRHVPRPTRTSPPPSHPNGRLGSEEDVTDSDSGTGQITEVRSWRGLDENGQPATFVEERKTTRMIEQGIEREFEPRGVRERERERVGARGWRDT</sequence>
<gene>
    <name evidence="2" type="ORF">BDU57DRAFT_533313</name>
</gene>
<reference evidence="2" key="1">
    <citation type="journal article" date="2020" name="Stud. Mycol.">
        <title>101 Dothideomycetes genomes: a test case for predicting lifestyles and emergence of pathogens.</title>
        <authorList>
            <person name="Haridas S."/>
            <person name="Albert R."/>
            <person name="Binder M."/>
            <person name="Bloem J."/>
            <person name="Labutti K."/>
            <person name="Salamov A."/>
            <person name="Andreopoulos B."/>
            <person name="Baker S."/>
            <person name="Barry K."/>
            <person name="Bills G."/>
            <person name="Bluhm B."/>
            <person name="Cannon C."/>
            <person name="Castanera R."/>
            <person name="Culley D."/>
            <person name="Daum C."/>
            <person name="Ezra D."/>
            <person name="Gonzalez J."/>
            <person name="Henrissat B."/>
            <person name="Kuo A."/>
            <person name="Liang C."/>
            <person name="Lipzen A."/>
            <person name="Lutzoni F."/>
            <person name="Magnuson J."/>
            <person name="Mondo S."/>
            <person name="Nolan M."/>
            <person name="Ohm R."/>
            <person name="Pangilinan J."/>
            <person name="Park H.-J."/>
            <person name="Ramirez L."/>
            <person name="Alfaro M."/>
            <person name="Sun H."/>
            <person name="Tritt A."/>
            <person name="Yoshinaga Y."/>
            <person name="Zwiers L.-H."/>
            <person name="Turgeon B."/>
            <person name="Goodwin S."/>
            <person name="Spatafora J."/>
            <person name="Crous P."/>
            <person name="Grigoriev I."/>
        </authorList>
    </citation>
    <scope>NUCLEOTIDE SEQUENCE</scope>
    <source>
        <strain evidence="2">HMLAC05119</strain>
    </source>
</reference>
<accession>A0A6A5Q822</accession>
<feature type="compositionally biased region" description="Pro residues" evidence="1">
    <location>
        <begin position="654"/>
        <end position="673"/>
    </location>
</feature>
<evidence type="ECO:0000313" key="2">
    <source>
        <dbReference type="EMBL" id="KAF1911559.1"/>
    </source>
</evidence>
<feature type="region of interest" description="Disordered" evidence="1">
    <location>
        <begin position="1"/>
        <end position="37"/>
    </location>
</feature>
<feature type="region of interest" description="Disordered" evidence="1">
    <location>
        <begin position="338"/>
        <end position="363"/>
    </location>
</feature>
<dbReference type="Proteomes" id="UP000800096">
    <property type="component" value="Unassembled WGS sequence"/>
</dbReference>
<feature type="compositionally biased region" description="Basic and acidic residues" evidence="1">
    <location>
        <begin position="463"/>
        <end position="475"/>
    </location>
</feature>
<feature type="compositionally biased region" description="Basic and acidic residues" evidence="1">
    <location>
        <begin position="623"/>
        <end position="634"/>
    </location>
</feature>
<dbReference type="AlphaFoldDB" id="A0A6A5Q822"/>
<feature type="compositionally biased region" description="Basic and acidic residues" evidence="1">
    <location>
        <begin position="563"/>
        <end position="598"/>
    </location>
</feature>
<evidence type="ECO:0000256" key="1">
    <source>
        <dbReference type="SAM" id="MobiDB-lite"/>
    </source>
</evidence>
<feature type="region of interest" description="Disordered" evidence="1">
    <location>
        <begin position="426"/>
        <end position="478"/>
    </location>
</feature>
<proteinExistence type="predicted"/>
<keyword evidence="3" id="KW-1185">Reference proteome</keyword>